<organism evidence="1 2">
    <name type="scientific">Chara braunii</name>
    <name type="common">Braun's stonewort</name>
    <dbReference type="NCBI Taxonomy" id="69332"/>
    <lineage>
        <taxon>Eukaryota</taxon>
        <taxon>Viridiplantae</taxon>
        <taxon>Streptophyta</taxon>
        <taxon>Charophyceae</taxon>
        <taxon>Charales</taxon>
        <taxon>Characeae</taxon>
        <taxon>Chara</taxon>
    </lineage>
</organism>
<dbReference type="STRING" id="69332.A0A388MD61"/>
<evidence type="ECO:0000313" key="2">
    <source>
        <dbReference type="Proteomes" id="UP000265515"/>
    </source>
</evidence>
<dbReference type="PANTHER" id="PTHR19446">
    <property type="entry name" value="REVERSE TRANSCRIPTASES"/>
    <property type="match status" value="1"/>
</dbReference>
<gene>
    <name evidence="1" type="ORF">CBR_g55777</name>
</gene>
<evidence type="ECO:0000313" key="1">
    <source>
        <dbReference type="EMBL" id="GBG92504.1"/>
    </source>
</evidence>
<accession>A0A388MD61</accession>
<name>A0A388MD61_CHABU</name>
<proteinExistence type="predicted"/>
<sequence>MEVESRIGEDPFTDIYWERRKDEWLRKWDVLQIRQQEVWAKRASERGMAQVDRMSKETFQRLCPARTHSVIRALEHPFNSQTDIAEDTEVMTVYATEYYNDILTSRMPAEESLADLQAEGNLWQSSPHRFKQDQRLSLDRPLTLEELKEAVADMAKGKAPRDDGLPVEFYQATWDQVGPILLRLFNKILEGGSLTEDM</sequence>
<dbReference type="EMBL" id="BFEA01001071">
    <property type="protein sequence ID" value="GBG92504.1"/>
    <property type="molecule type" value="Genomic_DNA"/>
</dbReference>
<comment type="caution">
    <text evidence="1">The sequence shown here is derived from an EMBL/GenBank/DDBJ whole genome shotgun (WGS) entry which is preliminary data.</text>
</comment>
<dbReference type="OrthoDB" id="416119at2759"/>
<reference evidence="1 2" key="1">
    <citation type="journal article" date="2018" name="Cell">
        <title>The Chara Genome: Secondary Complexity and Implications for Plant Terrestrialization.</title>
        <authorList>
            <person name="Nishiyama T."/>
            <person name="Sakayama H."/>
            <person name="Vries J.D."/>
            <person name="Buschmann H."/>
            <person name="Saint-Marcoux D."/>
            <person name="Ullrich K.K."/>
            <person name="Haas F.B."/>
            <person name="Vanderstraeten L."/>
            <person name="Becker D."/>
            <person name="Lang D."/>
            <person name="Vosolsobe S."/>
            <person name="Rombauts S."/>
            <person name="Wilhelmsson P.K.I."/>
            <person name="Janitza P."/>
            <person name="Kern R."/>
            <person name="Heyl A."/>
            <person name="Rumpler F."/>
            <person name="Villalobos L.I.A.C."/>
            <person name="Clay J.M."/>
            <person name="Skokan R."/>
            <person name="Toyoda A."/>
            <person name="Suzuki Y."/>
            <person name="Kagoshima H."/>
            <person name="Schijlen E."/>
            <person name="Tajeshwar N."/>
            <person name="Catarino B."/>
            <person name="Hetherington A.J."/>
            <person name="Saltykova A."/>
            <person name="Bonnot C."/>
            <person name="Breuninger H."/>
            <person name="Symeonidi A."/>
            <person name="Radhakrishnan G.V."/>
            <person name="Van Nieuwerburgh F."/>
            <person name="Deforce D."/>
            <person name="Chang C."/>
            <person name="Karol K.G."/>
            <person name="Hedrich R."/>
            <person name="Ulvskov P."/>
            <person name="Glockner G."/>
            <person name="Delwiche C.F."/>
            <person name="Petrasek J."/>
            <person name="Van de Peer Y."/>
            <person name="Friml J."/>
            <person name="Beilby M."/>
            <person name="Dolan L."/>
            <person name="Kohara Y."/>
            <person name="Sugano S."/>
            <person name="Fujiyama A."/>
            <person name="Delaux P.-M."/>
            <person name="Quint M."/>
            <person name="TheiBen G."/>
            <person name="Hagemann M."/>
            <person name="Harholt J."/>
            <person name="Dunand C."/>
            <person name="Zachgo S."/>
            <person name="Langdale J."/>
            <person name="Maumus F."/>
            <person name="Straeten D.V.D."/>
            <person name="Gould S.B."/>
            <person name="Rensing S.A."/>
        </authorList>
    </citation>
    <scope>NUCLEOTIDE SEQUENCE [LARGE SCALE GENOMIC DNA]</scope>
    <source>
        <strain evidence="1 2">S276</strain>
    </source>
</reference>
<dbReference type="AlphaFoldDB" id="A0A388MD61"/>
<protein>
    <submittedName>
        <fullName evidence="1">Uncharacterized protein</fullName>
    </submittedName>
</protein>
<dbReference type="Proteomes" id="UP000265515">
    <property type="component" value="Unassembled WGS sequence"/>
</dbReference>
<dbReference type="Gramene" id="GBG92504">
    <property type="protein sequence ID" value="GBG92504"/>
    <property type="gene ID" value="CBR_g55777"/>
</dbReference>
<keyword evidence="2" id="KW-1185">Reference proteome</keyword>